<dbReference type="EMBL" id="CP053418">
    <property type="protein sequence ID" value="QJW83476.1"/>
    <property type="molecule type" value="Genomic_DNA"/>
</dbReference>
<accession>A0ABX6P3A8</accession>
<feature type="transmembrane region" description="Helical" evidence="1">
    <location>
        <begin position="51"/>
        <end position="73"/>
    </location>
</feature>
<keyword evidence="3" id="KW-1185">Reference proteome</keyword>
<dbReference type="Proteomes" id="UP000500826">
    <property type="component" value="Chromosome"/>
</dbReference>
<evidence type="ECO:0000313" key="2">
    <source>
        <dbReference type="EMBL" id="QJW83476.1"/>
    </source>
</evidence>
<name>A0ABX6P3A8_9BURK</name>
<keyword evidence="1" id="KW-1133">Transmembrane helix</keyword>
<gene>
    <name evidence="2" type="ORF">HK414_02880</name>
</gene>
<feature type="transmembrane region" description="Helical" evidence="1">
    <location>
        <begin position="20"/>
        <end position="39"/>
    </location>
</feature>
<proteinExistence type="predicted"/>
<keyword evidence="1" id="KW-0812">Transmembrane</keyword>
<protein>
    <submittedName>
        <fullName evidence="2">Uncharacterized protein</fullName>
    </submittedName>
</protein>
<organism evidence="2 3">
    <name type="scientific">Ramlibacter terrae</name>
    <dbReference type="NCBI Taxonomy" id="2732511"/>
    <lineage>
        <taxon>Bacteria</taxon>
        <taxon>Pseudomonadati</taxon>
        <taxon>Pseudomonadota</taxon>
        <taxon>Betaproteobacteria</taxon>
        <taxon>Burkholderiales</taxon>
        <taxon>Comamonadaceae</taxon>
        <taxon>Ramlibacter</taxon>
    </lineage>
</organism>
<evidence type="ECO:0000313" key="3">
    <source>
        <dbReference type="Proteomes" id="UP000500826"/>
    </source>
</evidence>
<sequence>MPLKFAFGVYRTVPSSASMIVTVPFVPFVTATMVAPAFSKLSLASRLRVTLVSSSVLIALGAMSATAATVRLMTCVETLPALSVTRTVKVSAPL</sequence>
<evidence type="ECO:0000256" key="1">
    <source>
        <dbReference type="SAM" id="Phobius"/>
    </source>
</evidence>
<keyword evidence="1" id="KW-0472">Membrane</keyword>
<reference evidence="2 3" key="1">
    <citation type="submission" date="2020-05" db="EMBL/GenBank/DDBJ databases">
        <title>Ramlibacter rhizophilus sp. nov., isolated from rhizosphere soil of national flower Mugunghwa from South Korea.</title>
        <authorList>
            <person name="Zheng-Fei Y."/>
            <person name="Huan T."/>
        </authorList>
    </citation>
    <scope>NUCLEOTIDE SEQUENCE [LARGE SCALE GENOMIC DNA]</scope>
    <source>
        <strain evidence="2 3">H242</strain>
    </source>
</reference>